<protein>
    <submittedName>
        <fullName evidence="1">Uncharacterized protein</fullName>
    </submittedName>
</protein>
<comment type="caution">
    <text evidence="1">The sequence shown here is derived from an EMBL/GenBank/DDBJ whole genome shotgun (WGS) entry which is preliminary data.</text>
</comment>
<name>A0A1F7FCY1_UNCRA</name>
<reference evidence="1 2" key="1">
    <citation type="journal article" date="2016" name="Nat. Commun.">
        <title>Thousands of microbial genomes shed light on interconnected biogeochemical processes in an aquifer system.</title>
        <authorList>
            <person name="Anantharaman K."/>
            <person name="Brown C.T."/>
            <person name="Hug L.A."/>
            <person name="Sharon I."/>
            <person name="Castelle C.J."/>
            <person name="Probst A.J."/>
            <person name="Thomas B.C."/>
            <person name="Singh A."/>
            <person name="Wilkins M.J."/>
            <person name="Karaoz U."/>
            <person name="Brodie E.L."/>
            <person name="Williams K.H."/>
            <person name="Hubbard S.S."/>
            <person name="Banfield J.F."/>
        </authorList>
    </citation>
    <scope>NUCLEOTIDE SEQUENCE [LARGE SCALE GENOMIC DNA]</scope>
</reference>
<sequence length="130" mass="15432">MGSLFFAFNVTNAGARLTGQAAYFRRAPPFLLRYSPYALDFYTAVLLFASHEELTEDEIEKELSRHTRPLGFEGSRIKTIQRWLNRFREDAKEHTQTVRKTMSWFSIIQHWLYSFHPIKPFLCATFRKYT</sequence>
<gene>
    <name evidence="1" type="ORF">A2519_11360</name>
</gene>
<organism evidence="1 2">
    <name type="scientific">Candidatus Raymondbacteria bacterium RIFOXYD12_FULL_49_13</name>
    <dbReference type="NCBI Taxonomy" id="1817890"/>
    <lineage>
        <taxon>Bacteria</taxon>
        <taxon>Raymondiibacteriota</taxon>
    </lineage>
</organism>
<accession>A0A1F7FCY1</accession>
<evidence type="ECO:0000313" key="1">
    <source>
        <dbReference type="EMBL" id="OGK04451.1"/>
    </source>
</evidence>
<evidence type="ECO:0000313" key="2">
    <source>
        <dbReference type="Proteomes" id="UP000179243"/>
    </source>
</evidence>
<dbReference type="EMBL" id="MFYX01000072">
    <property type="protein sequence ID" value="OGK04451.1"/>
    <property type="molecule type" value="Genomic_DNA"/>
</dbReference>
<proteinExistence type="predicted"/>
<dbReference type="AlphaFoldDB" id="A0A1F7FCY1"/>
<dbReference type="Proteomes" id="UP000179243">
    <property type="component" value="Unassembled WGS sequence"/>
</dbReference>